<dbReference type="GeneID" id="105316337"/>
<dbReference type="GO" id="GO:0005615">
    <property type="term" value="C:extracellular space"/>
    <property type="evidence" value="ECO:0007669"/>
    <property type="project" value="TreeGrafter"/>
</dbReference>
<dbReference type="InterPro" id="IPR002223">
    <property type="entry name" value="Kunitz_BPTI"/>
</dbReference>
<evidence type="ECO:0000256" key="1">
    <source>
        <dbReference type="ARBA" id="ARBA00023157"/>
    </source>
</evidence>
<dbReference type="InterPro" id="IPR050098">
    <property type="entry name" value="TFPI/VKTCI-like"/>
</dbReference>
<dbReference type="InterPro" id="IPR036880">
    <property type="entry name" value="Kunitz_BPTI_sf"/>
</dbReference>
<reference evidence="4" key="1">
    <citation type="journal article" date="2010" name="Nature">
        <title>The Amphimedon queenslandica genome and the evolution of animal complexity.</title>
        <authorList>
            <person name="Srivastava M."/>
            <person name="Simakov O."/>
            <person name="Chapman J."/>
            <person name="Fahey B."/>
            <person name="Gauthier M.E."/>
            <person name="Mitros T."/>
            <person name="Richards G.S."/>
            <person name="Conaco C."/>
            <person name="Dacre M."/>
            <person name="Hellsten U."/>
            <person name="Larroux C."/>
            <person name="Putnam N.H."/>
            <person name="Stanke M."/>
            <person name="Adamska M."/>
            <person name="Darling A."/>
            <person name="Degnan S.M."/>
            <person name="Oakley T.H."/>
            <person name="Plachetzki D.C."/>
            <person name="Zhai Y."/>
            <person name="Adamski M."/>
            <person name="Calcino A."/>
            <person name="Cummins S.F."/>
            <person name="Goodstein D.M."/>
            <person name="Harris C."/>
            <person name="Jackson D.J."/>
            <person name="Leys S.P."/>
            <person name="Shu S."/>
            <person name="Woodcroft B.J."/>
            <person name="Vervoort M."/>
            <person name="Kosik K.S."/>
            <person name="Manning G."/>
            <person name="Degnan B.M."/>
            <person name="Rokhsar D.S."/>
        </authorList>
    </citation>
    <scope>NUCLEOTIDE SEQUENCE [LARGE SCALE GENOMIC DNA]</scope>
</reference>
<keyword evidence="1" id="KW-1015">Disulfide bond</keyword>
<keyword evidence="4" id="KW-1185">Reference proteome</keyword>
<reference evidence="3" key="2">
    <citation type="submission" date="2024-06" db="UniProtKB">
        <authorList>
            <consortium name="EnsemblMetazoa"/>
        </authorList>
    </citation>
    <scope>IDENTIFICATION</scope>
</reference>
<dbReference type="AlphaFoldDB" id="A0AAN0IUG4"/>
<feature type="domain" description="BPTI/Kunitz inhibitor" evidence="2">
    <location>
        <begin position="85"/>
        <end position="135"/>
    </location>
</feature>
<dbReference type="PROSITE" id="PS00280">
    <property type="entry name" value="BPTI_KUNITZ_1"/>
    <property type="match status" value="1"/>
</dbReference>
<dbReference type="Gene3D" id="4.10.410.10">
    <property type="entry name" value="Pancreatic trypsin inhibitor Kunitz domain"/>
    <property type="match status" value="1"/>
</dbReference>
<dbReference type="PANTHER" id="PTHR10083">
    <property type="entry name" value="KUNITZ-TYPE PROTEASE INHIBITOR-RELATED"/>
    <property type="match status" value="1"/>
</dbReference>
<sequence>EPLPENCTNIIVSSSNDSCNCPTCGDCAISGQFYKESNSCPKTCSEPYRVCPLDTSGCSCPNGQLIDEEKLTCVEPEDCPKIDPCTIQPYKGPCNGQIQRYFYNSTSQKCEVFYYGGCHSNGNNFFTKHDCEEKCSACPPTCSREYCVTKRGAVCTIDDKSIGSNVKCPRGCLISNCWACYYSYTALPYPVQAFSCPVNCPLDAEGQLESKCMQNWGHCVLIAYTNIYKEVLTHERTSDTFKCWSYPC</sequence>
<evidence type="ECO:0000259" key="2">
    <source>
        <dbReference type="PROSITE" id="PS50279"/>
    </source>
</evidence>
<dbReference type="RefSeq" id="XP_011409473.2">
    <property type="nucleotide sequence ID" value="XM_011411171.2"/>
</dbReference>
<dbReference type="InterPro" id="IPR020901">
    <property type="entry name" value="Prtase_inh_Kunz-CS"/>
</dbReference>
<name>A0AAN0IUG4_AMPQE</name>
<dbReference type="PRINTS" id="PR00759">
    <property type="entry name" value="BASICPTASE"/>
</dbReference>
<proteinExistence type="predicted"/>
<dbReference type="GO" id="GO:0004867">
    <property type="term" value="F:serine-type endopeptidase inhibitor activity"/>
    <property type="evidence" value="ECO:0007669"/>
    <property type="project" value="InterPro"/>
</dbReference>
<dbReference type="SUPFAM" id="SSF57362">
    <property type="entry name" value="BPTI-like"/>
    <property type="match status" value="1"/>
</dbReference>
<evidence type="ECO:0000313" key="4">
    <source>
        <dbReference type="Proteomes" id="UP000007879"/>
    </source>
</evidence>
<evidence type="ECO:0000313" key="3">
    <source>
        <dbReference type="EnsemblMetazoa" id="XP_011409473.2"/>
    </source>
</evidence>
<dbReference type="PANTHER" id="PTHR10083:SF374">
    <property type="entry name" value="BPTI_KUNITZ INHIBITOR DOMAIN-CONTAINING PROTEIN"/>
    <property type="match status" value="1"/>
</dbReference>
<dbReference type="Proteomes" id="UP000007879">
    <property type="component" value="Unassembled WGS sequence"/>
</dbReference>
<dbReference type="PROSITE" id="PS50279">
    <property type="entry name" value="BPTI_KUNITZ_2"/>
    <property type="match status" value="1"/>
</dbReference>
<dbReference type="KEGG" id="aqu:105316337"/>
<protein>
    <recommendedName>
        <fullName evidence="2">BPTI/Kunitz inhibitor domain-containing protein</fullName>
    </recommendedName>
</protein>
<dbReference type="CDD" id="cd00109">
    <property type="entry name" value="Kunitz-type"/>
    <property type="match status" value="1"/>
</dbReference>
<dbReference type="Pfam" id="PF00014">
    <property type="entry name" value="Kunitz_BPTI"/>
    <property type="match status" value="1"/>
</dbReference>
<accession>A0AAN0IUG4</accession>
<dbReference type="EnsemblMetazoa" id="XM_011411171.2">
    <property type="protein sequence ID" value="XP_011409473.2"/>
    <property type="gene ID" value="LOC105316337"/>
</dbReference>
<dbReference type="SMART" id="SM00131">
    <property type="entry name" value="KU"/>
    <property type="match status" value="1"/>
</dbReference>
<organism evidence="3 4">
    <name type="scientific">Amphimedon queenslandica</name>
    <name type="common">Sponge</name>
    <dbReference type="NCBI Taxonomy" id="400682"/>
    <lineage>
        <taxon>Eukaryota</taxon>
        <taxon>Metazoa</taxon>
        <taxon>Porifera</taxon>
        <taxon>Demospongiae</taxon>
        <taxon>Heteroscleromorpha</taxon>
        <taxon>Haplosclerida</taxon>
        <taxon>Niphatidae</taxon>
        <taxon>Amphimedon</taxon>
    </lineage>
</organism>